<keyword evidence="3" id="KW-1185">Reference proteome</keyword>
<proteinExistence type="predicted"/>
<sequence length="82" mass="8818">MPQLLATIPDAANTNTFLDDPEAYAATEVILNTKDILAFEAAPDLLTSGHTFASEDFIGGDKSFRARGKQPENAPLPLEVKD</sequence>
<organism evidence="2 3">
    <name type="scientific">Eruca vesicaria subsp. sativa</name>
    <name type="common">Garden rocket</name>
    <name type="synonym">Eruca sativa</name>
    <dbReference type="NCBI Taxonomy" id="29727"/>
    <lineage>
        <taxon>Eukaryota</taxon>
        <taxon>Viridiplantae</taxon>
        <taxon>Streptophyta</taxon>
        <taxon>Embryophyta</taxon>
        <taxon>Tracheophyta</taxon>
        <taxon>Spermatophyta</taxon>
        <taxon>Magnoliopsida</taxon>
        <taxon>eudicotyledons</taxon>
        <taxon>Gunneridae</taxon>
        <taxon>Pentapetalae</taxon>
        <taxon>rosids</taxon>
        <taxon>malvids</taxon>
        <taxon>Brassicales</taxon>
        <taxon>Brassicaceae</taxon>
        <taxon>Brassiceae</taxon>
        <taxon>Eruca</taxon>
    </lineage>
</organism>
<protein>
    <submittedName>
        <fullName evidence="2">Uncharacterized protein</fullName>
    </submittedName>
</protein>
<comment type="caution">
    <text evidence="2">The sequence shown here is derived from an EMBL/GenBank/DDBJ whole genome shotgun (WGS) entry which is preliminary data.</text>
</comment>
<accession>A0ABC8JE67</accession>
<gene>
    <name evidence="2" type="ORF">ERUC_LOCUS10074</name>
</gene>
<name>A0ABC8JE67_ERUVS</name>
<dbReference type="AlphaFoldDB" id="A0ABC8JE67"/>
<reference evidence="2 3" key="1">
    <citation type="submission" date="2022-03" db="EMBL/GenBank/DDBJ databases">
        <authorList>
            <person name="Macdonald S."/>
            <person name="Ahmed S."/>
            <person name="Newling K."/>
        </authorList>
    </citation>
    <scope>NUCLEOTIDE SEQUENCE [LARGE SCALE GENOMIC DNA]</scope>
</reference>
<evidence type="ECO:0000256" key="1">
    <source>
        <dbReference type="SAM" id="MobiDB-lite"/>
    </source>
</evidence>
<dbReference type="Proteomes" id="UP001642260">
    <property type="component" value="Unassembled WGS sequence"/>
</dbReference>
<evidence type="ECO:0000313" key="2">
    <source>
        <dbReference type="EMBL" id="CAH8324176.1"/>
    </source>
</evidence>
<dbReference type="EMBL" id="CAKOAT010100377">
    <property type="protein sequence ID" value="CAH8324176.1"/>
    <property type="molecule type" value="Genomic_DNA"/>
</dbReference>
<feature type="region of interest" description="Disordered" evidence="1">
    <location>
        <begin position="63"/>
        <end position="82"/>
    </location>
</feature>
<evidence type="ECO:0000313" key="3">
    <source>
        <dbReference type="Proteomes" id="UP001642260"/>
    </source>
</evidence>